<dbReference type="EnsemblPlants" id="AET5Gv20609800.1">
    <property type="protein sequence ID" value="AET5Gv20609800.1"/>
    <property type="gene ID" value="AET5Gv20609800"/>
</dbReference>
<feature type="region of interest" description="Disordered" evidence="1">
    <location>
        <begin position="89"/>
        <end position="150"/>
    </location>
</feature>
<evidence type="ECO:0000313" key="2">
    <source>
        <dbReference type="EnsemblPlants" id="AET5Gv20609800.1"/>
    </source>
</evidence>
<reference evidence="2" key="3">
    <citation type="journal article" date="2017" name="Nature">
        <title>Genome sequence of the progenitor of the wheat D genome Aegilops tauschii.</title>
        <authorList>
            <person name="Luo M.C."/>
            <person name="Gu Y.Q."/>
            <person name="Puiu D."/>
            <person name="Wang H."/>
            <person name="Twardziok S.O."/>
            <person name="Deal K.R."/>
            <person name="Huo N."/>
            <person name="Zhu T."/>
            <person name="Wang L."/>
            <person name="Wang Y."/>
            <person name="McGuire P.E."/>
            <person name="Liu S."/>
            <person name="Long H."/>
            <person name="Ramasamy R.K."/>
            <person name="Rodriguez J.C."/>
            <person name="Van S.L."/>
            <person name="Yuan L."/>
            <person name="Wang Z."/>
            <person name="Xia Z."/>
            <person name="Xiao L."/>
            <person name="Anderson O.D."/>
            <person name="Ouyang S."/>
            <person name="Liang Y."/>
            <person name="Zimin A.V."/>
            <person name="Pertea G."/>
            <person name="Qi P."/>
            <person name="Bennetzen J.L."/>
            <person name="Dai X."/>
            <person name="Dawson M.W."/>
            <person name="Muller H.G."/>
            <person name="Kugler K."/>
            <person name="Rivarola-Duarte L."/>
            <person name="Spannagl M."/>
            <person name="Mayer K.F.X."/>
            <person name="Lu F.H."/>
            <person name="Bevan M.W."/>
            <person name="Leroy P."/>
            <person name="Li P."/>
            <person name="You F.M."/>
            <person name="Sun Q."/>
            <person name="Liu Z."/>
            <person name="Lyons E."/>
            <person name="Wicker T."/>
            <person name="Salzberg S.L."/>
            <person name="Devos K.M."/>
            <person name="Dvorak J."/>
        </authorList>
    </citation>
    <scope>NUCLEOTIDE SEQUENCE [LARGE SCALE GENOMIC DNA]</scope>
    <source>
        <strain evidence="2">cv. AL8/78</strain>
    </source>
</reference>
<reference evidence="3" key="1">
    <citation type="journal article" date="2014" name="Science">
        <title>Ancient hybridizations among the ancestral genomes of bread wheat.</title>
        <authorList>
            <consortium name="International Wheat Genome Sequencing Consortium,"/>
            <person name="Marcussen T."/>
            <person name="Sandve S.R."/>
            <person name="Heier L."/>
            <person name="Spannagl M."/>
            <person name="Pfeifer M."/>
            <person name="Jakobsen K.S."/>
            <person name="Wulff B.B."/>
            <person name="Steuernagel B."/>
            <person name="Mayer K.F."/>
            <person name="Olsen O.A."/>
        </authorList>
    </citation>
    <scope>NUCLEOTIDE SEQUENCE [LARGE SCALE GENOMIC DNA]</scope>
    <source>
        <strain evidence="3">cv. AL8/78</strain>
    </source>
</reference>
<dbReference type="AlphaFoldDB" id="A0A453L3B5"/>
<feature type="compositionally biased region" description="Basic and acidic residues" evidence="1">
    <location>
        <begin position="103"/>
        <end position="145"/>
    </location>
</feature>
<reference evidence="2" key="5">
    <citation type="journal article" date="2021" name="G3 (Bethesda)">
        <title>Aegilops tauschii genome assembly Aet v5.0 features greater sequence contiguity and improved annotation.</title>
        <authorList>
            <person name="Wang L."/>
            <person name="Zhu T."/>
            <person name="Rodriguez J.C."/>
            <person name="Deal K.R."/>
            <person name="Dubcovsky J."/>
            <person name="McGuire P.E."/>
            <person name="Lux T."/>
            <person name="Spannagl M."/>
            <person name="Mayer K.F.X."/>
            <person name="Baldrich P."/>
            <person name="Meyers B.C."/>
            <person name="Huo N."/>
            <person name="Gu Y.Q."/>
            <person name="Zhou H."/>
            <person name="Devos K.M."/>
            <person name="Bennetzen J.L."/>
            <person name="Unver T."/>
            <person name="Budak H."/>
            <person name="Gulick P.J."/>
            <person name="Galiba G."/>
            <person name="Kalapos B."/>
            <person name="Nelson D.R."/>
            <person name="Li P."/>
            <person name="You F.M."/>
            <person name="Luo M.C."/>
            <person name="Dvorak J."/>
        </authorList>
    </citation>
    <scope>NUCLEOTIDE SEQUENCE [LARGE SCALE GENOMIC DNA]</scope>
    <source>
        <strain evidence="2">cv. AL8/78</strain>
    </source>
</reference>
<dbReference type="Proteomes" id="UP000015105">
    <property type="component" value="Chromosome 5D"/>
</dbReference>
<evidence type="ECO:0000256" key="1">
    <source>
        <dbReference type="SAM" id="MobiDB-lite"/>
    </source>
</evidence>
<organism evidence="2 3">
    <name type="scientific">Aegilops tauschii subsp. strangulata</name>
    <name type="common">Goatgrass</name>
    <dbReference type="NCBI Taxonomy" id="200361"/>
    <lineage>
        <taxon>Eukaryota</taxon>
        <taxon>Viridiplantae</taxon>
        <taxon>Streptophyta</taxon>
        <taxon>Embryophyta</taxon>
        <taxon>Tracheophyta</taxon>
        <taxon>Spermatophyta</taxon>
        <taxon>Magnoliopsida</taxon>
        <taxon>Liliopsida</taxon>
        <taxon>Poales</taxon>
        <taxon>Poaceae</taxon>
        <taxon>BOP clade</taxon>
        <taxon>Pooideae</taxon>
        <taxon>Triticodae</taxon>
        <taxon>Triticeae</taxon>
        <taxon>Triticinae</taxon>
        <taxon>Aegilops</taxon>
    </lineage>
</organism>
<feature type="region of interest" description="Disordered" evidence="1">
    <location>
        <begin position="171"/>
        <end position="244"/>
    </location>
</feature>
<protein>
    <submittedName>
        <fullName evidence="2">Uncharacterized protein</fullName>
    </submittedName>
</protein>
<name>A0A453L3B5_AEGTS</name>
<reference evidence="2" key="4">
    <citation type="submission" date="2019-03" db="UniProtKB">
        <authorList>
            <consortium name="EnsemblPlants"/>
        </authorList>
    </citation>
    <scope>IDENTIFICATION</scope>
</reference>
<keyword evidence="3" id="KW-1185">Reference proteome</keyword>
<accession>A0A453L3B5</accession>
<sequence length="415" mass="45699">SAAAVGAEPDLVVGDVVHHRERLLLRVPEDADVRAVAVGRERQARLRHLGHVQHPAEVEPHGGAAGEHQRHRRYAHRRVPREVVARVQDGQRGRPLVPVPAHGARELRPERGVRARRQAGDHRPRVDHRAGGREHDGGDPDRPPGDLDADEADIVERRRVAAGLHRRESCVRRRRPAEGQVPRGAGRRREAVGEPRPVLGRRLGRQRHLLAAEPDEPVGPAEQAGVPFAAPEDEPRERVGRRQRQRVARQGAVGLRLVAVHDLVPAFPVRRAAPRVQPLALRRGAGHGGVRRGPRRVEERVLLLVAVRARRALHPRQVAAGVEHHRHAPGRGAEAHGHDVVAGAEGDAPLRRQGHALRATGSVRHGRRRRGDLAVYGVDPGLVVVEELGVGRRRAPSLQRRARAVPVHDVEGRRV</sequence>
<proteinExistence type="predicted"/>
<evidence type="ECO:0000313" key="3">
    <source>
        <dbReference type="Proteomes" id="UP000015105"/>
    </source>
</evidence>
<dbReference type="Gramene" id="AET5Gv20609800.1">
    <property type="protein sequence ID" value="AET5Gv20609800.1"/>
    <property type="gene ID" value="AET5Gv20609800"/>
</dbReference>
<reference evidence="3" key="2">
    <citation type="journal article" date="2017" name="Nat. Plants">
        <title>The Aegilops tauschii genome reveals multiple impacts of transposons.</title>
        <authorList>
            <person name="Zhao G."/>
            <person name="Zou C."/>
            <person name="Li K."/>
            <person name="Wang K."/>
            <person name="Li T."/>
            <person name="Gao L."/>
            <person name="Zhang X."/>
            <person name="Wang H."/>
            <person name="Yang Z."/>
            <person name="Liu X."/>
            <person name="Jiang W."/>
            <person name="Mao L."/>
            <person name="Kong X."/>
            <person name="Jiao Y."/>
            <person name="Jia J."/>
        </authorList>
    </citation>
    <scope>NUCLEOTIDE SEQUENCE [LARGE SCALE GENOMIC DNA]</scope>
    <source>
        <strain evidence="3">cv. AL8/78</strain>
    </source>
</reference>